<dbReference type="CDD" id="cd07909">
    <property type="entry name" value="YciF"/>
    <property type="match status" value="1"/>
</dbReference>
<dbReference type="Proteomes" id="UP000217265">
    <property type="component" value="Chromosome"/>
</dbReference>
<accession>A0A290Q438</accession>
<evidence type="ECO:0008006" key="3">
    <source>
        <dbReference type="Google" id="ProtNLM"/>
    </source>
</evidence>
<dbReference type="InterPro" id="IPR047114">
    <property type="entry name" value="YciF"/>
</dbReference>
<organism evidence="1 2">
    <name type="scientific">Nibricoccus aquaticus</name>
    <dbReference type="NCBI Taxonomy" id="2576891"/>
    <lineage>
        <taxon>Bacteria</taxon>
        <taxon>Pseudomonadati</taxon>
        <taxon>Verrucomicrobiota</taxon>
        <taxon>Opitutia</taxon>
        <taxon>Opitutales</taxon>
        <taxon>Opitutaceae</taxon>
        <taxon>Nibricoccus</taxon>
    </lineage>
</organism>
<evidence type="ECO:0000313" key="2">
    <source>
        <dbReference type="Proteomes" id="UP000217265"/>
    </source>
</evidence>
<reference evidence="1 2" key="1">
    <citation type="submission" date="2017-09" db="EMBL/GenBank/DDBJ databases">
        <title>Complete genome sequence of Verrucomicrobial strain HZ-65, isolated from freshwater.</title>
        <authorList>
            <person name="Choi A."/>
        </authorList>
    </citation>
    <scope>NUCLEOTIDE SEQUENCE [LARGE SCALE GENOMIC DNA]</scope>
    <source>
        <strain evidence="1 2">HZ-65</strain>
    </source>
</reference>
<dbReference type="InterPro" id="IPR009078">
    <property type="entry name" value="Ferritin-like_SF"/>
</dbReference>
<dbReference type="Gene3D" id="1.20.1260.10">
    <property type="match status" value="1"/>
</dbReference>
<dbReference type="KEGG" id="vbh:CMV30_04450"/>
<dbReference type="Pfam" id="PF05974">
    <property type="entry name" value="DUF892"/>
    <property type="match status" value="1"/>
</dbReference>
<dbReference type="InterPro" id="IPR010287">
    <property type="entry name" value="DUF892_YciF-like"/>
</dbReference>
<dbReference type="RefSeq" id="WP_096054896.1">
    <property type="nucleotide sequence ID" value="NZ_CP023344.1"/>
</dbReference>
<gene>
    <name evidence="1" type="ORF">CMV30_04450</name>
</gene>
<proteinExistence type="predicted"/>
<evidence type="ECO:0000313" key="1">
    <source>
        <dbReference type="EMBL" id="ATC63264.1"/>
    </source>
</evidence>
<name>A0A290Q438_9BACT</name>
<dbReference type="SUPFAM" id="SSF47240">
    <property type="entry name" value="Ferritin-like"/>
    <property type="match status" value="1"/>
</dbReference>
<dbReference type="InterPro" id="IPR012347">
    <property type="entry name" value="Ferritin-like"/>
</dbReference>
<dbReference type="PANTHER" id="PTHR30565:SF9">
    <property type="entry name" value="PROTEIN YCIF"/>
    <property type="match status" value="1"/>
</dbReference>
<dbReference type="AlphaFoldDB" id="A0A290Q438"/>
<dbReference type="EMBL" id="CP023344">
    <property type="protein sequence ID" value="ATC63264.1"/>
    <property type="molecule type" value="Genomic_DNA"/>
</dbReference>
<sequence length="168" mass="18261">MSSLHSLQDLLADELKDLYNAETQLTKALPKMAKAATNEDLKQGFLDHLEETKGHIERLAKAFKLLDLPVKGKTCHAMKGLIEEGAEAIEVDAPDSIRDAQLIGAAQRVEHYEMAAYGTARAFAEALGETKVAKLLQDTLDEEGETNKKLTALSEVVNAEALASAENE</sequence>
<keyword evidence="2" id="KW-1185">Reference proteome</keyword>
<dbReference type="PANTHER" id="PTHR30565">
    <property type="entry name" value="PROTEIN YCIF"/>
    <property type="match status" value="1"/>
</dbReference>
<protein>
    <recommendedName>
        <fullName evidence="3">Ferritin-like domain-containing protein</fullName>
    </recommendedName>
</protein>
<dbReference type="OrthoDB" id="9795056at2"/>